<gene>
    <name evidence="2" type="ORF">TSPGSL018_21869</name>
</gene>
<reference evidence="2" key="1">
    <citation type="submission" date="2014-05" db="EMBL/GenBank/DDBJ databases">
        <title>The transcriptome of the halophilic microalga Tetraselmis sp. GSL018 isolated from the Great Salt Lake, Utah.</title>
        <authorList>
            <person name="Jinkerson R.E."/>
            <person name="D'Adamo S."/>
            <person name="Posewitz M.C."/>
        </authorList>
    </citation>
    <scope>NUCLEOTIDE SEQUENCE</scope>
    <source>
        <strain evidence="2">GSL018</strain>
    </source>
</reference>
<accession>A0A061RZ74</accession>
<sequence>KALAAGEHGSRFRVLALKPLDSAQDYWLFRGGAQVGAPLVSLGIGPGGSPPSACPPSRRMQRESRWLGTGGSPPFRPSTPTPDRPRPIRFRSAPP</sequence>
<name>A0A061RZ74_9CHLO</name>
<dbReference type="EMBL" id="GBEZ01009747">
    <property type="protein sequence ID" value="JAC75866.1"/>
    <property type="molecule type" value="Transcribed_RNA"/>
</dbReference>
<dbReference type="AlphaFoldDB" id="A0A061RZ74"/>
<evidence type="ECO:0000313" key="2">
    <source>
        <dbReference type="EMBL" id="JAC75866.1"/>
    </source>
</evidence>
<feature type="non-terminal residue" evidence="2">
    <location>
        <position position="1"/>
    </location>
</feature>
<organism evidence="2">
    <name type="scientific">Tetraselmis sp. GSL018</name>
    <dbReference type="NCBI Taxonomy" id="582737"/>
    <lineage>
        <taxon>Eukaryota</taxon>
        <taxon>Viridiplantae</taxon>
        <taxon>Chlorophyta</taxon>
        <taxon>core chlorophytes</taxon>
        <taxon>Chlorodendrophyceae</taxon>
        <taxon>Chlorodendrales</taxon>
        <taxon>Chlorodendraceae</taxon>
        <taxon>Tetraselmis</taxon>
    </lineage>
</organism>
<protein>
    <submittedName>
        <fullName evidence="2">Uncharacterized protein</fullName>
    </submittedName>
</protein>
<feature type="region of interest" description="Disordered" evidence="1">
    <location>
        <begin position="46"/>
        <end position="95"/>
    </location>
</feature>
<evidence type="ECO:0000256" key="1">
    <source>
        <dbReference type="SAM" id="MobiDB-lite"/>
    </source>
</evidence>
<proteinExistence type="predicted"/>